<dbReference type="CDD" id="cd05466">
    <property type="entry name" value="PBP2_LTTR_substrate"/>
    <property type="match status" value="1"/>
</dbReference>
<reference evidence="6 7" key="1">
    <citation type="submission" date="2020-04" db="EMBL/GenBank/DDBJ databases">
        <title>Arthrobacter sp. nov.</title>
        <authorList>
            <person name="Liu S."/>
        </authorList>
    </citation>
    <scope>NUCLEOTIDE SEQUENCE [LARGE SCALE GENOMIC DNA]</scope>
    <source>
        <strain evidence="6 7">E918</strain>
    </source>
</reference>
<dbReference type="InterPro" id="IPR036390">
    <property type="entry name" value="WH_DNA-bd_sf"/>
</dbReference>
<dbReference type="PROSITE" id="PS50931">
    <property type="entry name" value="HTH_LYSR"/>
    <property type="match status" value="1"/>
</dbReference>
<sequence>MRVERLVYFVEAARAGSMRAAAEHLGVAQSVMSGQITALEEELNVVLLNRGRHGVSITDAGKRIFEDALGLIAAQRTLIETALRLTDDLSGVVNIGANPALAASIVTPVIAELRKIHMGIQPVLLEAASPELLEHVERGTLDFALLTGPASLSQGSAPQSTLASTVMSAYVMPGHPLYTRDRITWDELGDFPLVAMRPDTTVGAGLIRHLPKAKIVAQVSSIRHVIFMVESDMGIGVAAPQPRSFGSPLGRWVPIHPHERITIDLVQSGSKPVTRSVRLVRDAVQARAKQFDVVDS</sequence>
<evidence type="ECO:0000256" key="3">
    <source>
        <dbReference type="ARBA" id="ARBA00023125"/>
    </source>
</evidence>
<dbReference type="InterPro" id="IPR050950">
    <property type="entry name" value="HTH-type_LysR_regulators"/>
</dbReference>
<dbReference type="PANTHER" id="PTHR30419">
    <property type="entry name" value="HTH-TYPE TRANSCRIPTIONAL REGULATOR YBHD"/>
    <property type="match status" value="1"/>
</dbReference>
<feature type="domain" description="HTH lysR-type" evidence="5">
    <location>
        <begin position="1"/>
        <end position="58"/>
    </location>
</feature>
<dbReference type="InterPro" id="IPR005119">
    <property type="entry name" value="LysR_subst-bd"/>
</dbReference>
<keyword evidence="4" id="KW-0804">Transcription</keyword>
<dbReference type="RefSeq" id="WP_168486086.1">
    <property type="nucleotide sequence ID" value="NZ_JAAZSQ010000007.1"/>
</dbReference>
<dbReference type="Gene3D" id="3.40.190.290">
    <property type="match status" value="1"/>
</dbReference>
<dbReference type="GO" id="GO:0003677">
    <property type="term" value="F:DNA binding"/>
    <property type="evidence" value="ECO:0007669"/>
    <property type="project" value="UniProtKB-KW"/>
</dbReference>
<evidence type="ECO:0000313" key="6">
    <source>
        <dbReference type="EMBL" id="NKX54742.1"/>
    </source>
</evidence>
<dbReference type="SUPFAM" id="SSF53850">
    <property type="entry name" value="Periplasmic binding protein-like II"/>
    <property type="match status" value="1"/>
</dbReference>
<evidence type="ECO:0000256" key="1">
    <source>
        <dbReference type="ARBA" id="ARBA00009437"/>
    </source>
</evidence>
<dbReference type="GO" id="GO:0003700">
    <property type="term" value="F:DNA-binding transcription factor activity"/>
    <property type="evidence" value="ECO:0007669"/>
    <property type="project" value="InterPro"/>
</dbReference>
<gene>
    <name evidence="6" type="ORF">HGG74_09360</name>
</gene>
<name>A0A7X6K3W4_9MICC</name>
<proteinExistence type="inferred from homology"/>
<protein>
    <submittedName>
        <fullName evidence="6">LysR family transcriptional regulator</fullName>
    </submittedName>
</protein>
<dbReference type="InterPro" id="IPR036388">
    <property type="entry name" value="WH-like_DNA-bd_sf"/>
</dbReference>
<evidence type="ECO:0000313" key="7">
    <source>
        <dbReference type="Proteomes" id="UP000544090"/>
    </source>
</evidence>
<evidence type="ECO:0000259" key="5">
    <source>
        <dbReference type="PROSITE" id="PS50931"/>
    </source>
</evidence>
<feature type="non-terminal residue" evidence="6">
    <location>
        <position position="296"/>
    </location>
</feature>
<dbReference type="Proteomes" id="UP000544090">
    <property type="component" value="Unassembled WGS sequence"/>
</dbReference>
<keyword evidence="3" id="KW-0238">DNA-binding</keyword>
<keyword evidence="2" id="KW-0805">Transcription regulation</keyword>
<dbReference type="Gene3D" id="1.10.10.10">
    <property type="entry name" value="Winged helix-like DNA-binding domain superfamily/Winged helix DNA-binding domain"/>
    <property type="match status" value="1"/>
</dbReference>
<dbReference type="EMBL" id="JAAZSQ010000007">
    <property type="protein sequence ID" value="NKX54742.1"/>
    <property type="molecule type" value="Genomic_DNA"/>
</dbReference>
<accession>A0A7X6K3W4</accession>
<keyword evidence="7" id="KW-1185">Reference proteome</keyword>
<dbReference type="SUPFAM" id="SSF46785">
    <property type="entry name" value="Winged helix' DNA-binding domain"/>
    <property type="match status" value="1"/>
</dbReference>
<evidence type="ECO:0000256" key="4">
    <source>
        <dbReference type="ARBA" id="ARBA00023163"/>
    </source>
</evidence>
<comment type="caution">
    <text evidence="6">The sequence shown here is derived from an EMBL/GenBank/DDBJ whole genome shotgun (WGS) entry which is preliminary data.</text>
</comment>
<dbReference type="PRINTS" id="PR00039">
    <property type="entry name" value="HTHLYSR"/>
</dbReference>
<dbReference type="InterPro" id="IPR000847">
    <property type="entry name" value="LysR_HTH_N"/>
</dbReference>
<organism evidence="6 7">
    <name type="scientific">Arthrobacter mobilis</name>
    <dbReference type="NCBI Taxonomy" id="2724944"/>
    <lineage>
        <taxon>Bacteria</taxon>
        <taxon>Bacillati</taxon>
        <taxon>Actinomycetota</taxon>
        <taxon>Actinomycetes</taxon>
        <taxon>Micrococcales</taxon>
        <taxon>Micrococcaceae</taxon>
        <taxon>Arthrobacter</taxon>
    </lineage>
</organism>
<dbReference type="AlphaFoldDB" id="A0A7X6K3W4"/>
<dbReference type="Pfam" id="PF03466">
    <property type="entry name" value="LysR_substrate"/>
    <property type="match status" value="1"/>
</dbReference>
<dbReference type="FunFam" id="1.10.10.10:FF:000001">
    <property type="entry name" value="LysR family transcriptional regulator"/>
    <property type="match status" value="1"/>
</dbReference>
<evidence type="ECO:0000256" key="2">
    <source>
        <dbReference type="ARBA" id="ARBA00023015"/>
    </source>
</evidence>
<comment type="similarity">
    <text evidence="1">Belongs to the LysR transcriptional regulatory family.</text>
</comment>
<dbReference type="Pfam" id="PF00126">
    <property type="entry name" value="HTH_1"/>
    <property type="match status" value="1"/>
</dbReference>
<dbReference type="GO" id="GO:0005829">
    <property type="term" value="C:cytosol"/>
    <property type="evidence" value="ECO:0007669"/>
    <property type="project" value="TreeGrafter"/>
</dbReference>